<keyword evidence="5 6" id="KW-0539">Nucleus</keyword>
<evidence type="ECO:0000256" key="4">
    <source>
        <dbReference type="ARBA" id="ARBA00023155"/>
    </source>
</evidence>
<organism evidence="9 10">
    <name type="scientific">Limulus polyphemus</name>
    <name type="common">Atlantic horseshoe crab</name>
    <dbReference type="NCBI Taxonomy" id="6850"/>
    <lineage>
        <taxon>Eukaryota</taxon>
        <taxon>Metazoa</taxon>
        <taxon>Ecdysozoa</taxon>
        <taxon>Arthropoda</taxon>
        <taxon>Chelicerata</taxon>
        <taxon>Merostomata</taxon>
        <taxon>Xiphosura</taxon>
        <taxon>Limulidae</taxon>
        <taxon>Limulus</taxon>
    </lineage>
</organism>
<dbReference type="RefSeq" id="XP_022248379.1">
    <property type="nucleotide sequence ID" value="XM_022392671.1"/>
</dbReference>
<evidence type="ECO:0000256" key="5">
    <source>
        <dbReference type="ARBA" id="ARBA00023242"/>
    </source>
</evidence>
<dbReference type="Gene3D" id="1.10.10.60">
    <property type="entry name" value="Homeodomain-like"/>
    <property type="match status" value="1"/>
</dbReference>
<feature type="region of interest" description="Disordered" evidence="7">
    <location>
        <begin position="390"/>
        <end position="411"/>
    </location>
</feature>
<dbReference type="Pfam" id="PF05920">
    <property type="entry name" value="Homeobox_KN"/>
    <property type="match status" value="1"/>
</dbReference>
<proteinExistence type="inferred from homology"/>
<dbReference type="InterPro" id="IPR017970">
    <property type="entry name" value="Homeobox_CS"/>
</dbReference>
<feature type="DNA-binding region" description="Homeobox" evidence="6">
    <location>
        <begin position="156"/>
        <end position="218"/>
    </location>
</feature>
<keyword evidence="4 6" id="KW-0371">Homeobox</keyword>
<keyword evidence="3 6" id="KW-0238">DNA-binding</keyword>
<protein>
    <submittedName>
        <fullName evidence="10">Iroquois-class homeodomain protein IRX-6-like</fullName>
    </submittedName>
</protein>
<dbReference type="PANTHER" id="PTHR11211:SF40">
    <property type="entry name" value="MIRROR, ISOFORM C"/>
    <property type="match status" value="1"/>
</dbReference>
<dbReference type="InterPro" id="IPR009057">
    <property type="entry name" value="Homeodomain-like_sf"/>
</dbReference>
<dbReference type="SUPFAM" id="SSF46689">
    <property type="entry name" value="Homeodomain-like"/>
    <property type="match status" value="1"/>
</dbReference>
<accession>A0ABM1SXM3</accession>
<sequence>MSYAHQLGYTTYPGANPQLLRNTGQAGTSGTSCCDTPRPLLETDPHAVQQPLPTPPAAGCPLPPAYDSRLLSAYPQLATNLTGSSRFYNGTSYAADQANFHSFTGVDSPAFYPTALNSAYTMKESVDSPWRSIPQPASYYYDSTLASYGYGGLELNVARRKNVTRDSTSTLKAWLNEHRKNPYPTKGEKIMLAIITKMTLTQVSTWFANARRRLKRDNKMTWEPRNKAETDPDDNLDVKKDNDVEEQETRDETDKGGDSCENSDAKKCNADIRNSTAANEEAFILTDDCSESSRTEQDCNTKSNTVTGPDDAIYHYNKTNEEQSLTHFRNVLSSQNTSLTESRNYHISRNYQHQYGLSTNVVSFTPSGSSASPSPDLSGIGPFICPHRDLSRDSKEDPDTSCEIPEENTSKPKIWSLADTATNKSPQPHLQSPFIPGVQDCSGSRSWVTSGVDYNTGRSGETIANPYDKMPGFFSSSVYTDCNTSSQPSSKPIVYNGGAPTFSPLPPHADTPPETPPNIKFSCSVPLYLGYSAANNYMTTQHVTTQSYLTHGMTSSEGTSTNNLSHITGDKLGNVYSMNYVGSSSYRPDCVINGYYDH</sequence>
<feature type="compositionally biased region" description="Basic and acidic residues" evidence="7">
    <location>
        <begin position="250"/>
        <end position="266"/>
    </location>
</feature>
<evidence type="ECO:0000313" key="9">
    <source>
        <dbReference type="Proteomes" id="UP000694941"/>
    </source>
</evidence>
<evidence type="ECO:0000259" key="8">
    <source>
        <dbReference type="PROSITE" id="PS50071"/>
    </source>
</evidence>
<keyword evidence="9" id="KW-1185">Reference proteome</keyword>
<evidence type="ECO:0000256" key="3">
    <source>
        <dbReference type="ARBA" id="ARBA00023125"/>
    </source>
</evidence>
<evidence type="ECO:0000313" key="10">
    <source>
        <dbReference type="RefSeq" id="XP_022248379.1"/>
    </source>
</evidence>
<feature type="compositionally biased region" description="Polar residues" evidence="7">
    <location>
        <begin position="19"/>
        <end position="34"/>
    </location>
</feature>
<comment type="subcellular location">
    <subcellularLocation>
        <location evidence="1 6">Nucleus</location>
    </subcellularLocation>
</comment>
<dbReference type="CDD" id="cd00086">
    <property type="entry name" value="homeodomain"/>
    <property type="match status" value="1"/>
</dbReference>
<feature type="compositionally biased region" description="Basic and acidic residues" evidence="7">
    <location>
        <begin position="218"/>
        <end position="242"/>
    </location>
</feature>
<feature type="domain" description="Homeobox" evidence="8">
    <location>
        <begin position="154"/>
        <end position="217"/>
    </location>
</feature>
<dbReference type="SMART" id="SM00548">
    <property type="entry name" value="IRO"/>
    <property type="match status" value="1"/>
</dbReference>
<dbReference type="InterPro" id="IPR008422">
    <property type="entry name" value="KN_HD"/>
</dbReference>
<evidence type="ECO:0000256" key="7">
    <source>
        <dbReference type="SAM" id="MobiDB-lite"/>
    </source>
</evidence>
<evidence type="ECO:0000256" key="6">
    <source>
        <dbReference type="PROSITE-ProRule" id="PRU00108"/>
    </source>
</evidence>
<dbReference type="GeneID" id="106464469"/>
<gene>
    <name evidence="10" type="primary">LOC106464469</name>
</gene>
<dbReference type="InterPro" id="IPR001356">
    <property type="entry name" value="HD"/>
</dbReference>
<evidence type="ECO:0000256" key="2">
    <source>
        <dbReference type="ARBA" id="ARBA00008446"/>
    </source>
</evidence>
<dbReference type="PROSITE" id="PS50071">
    <property type="entry name" value="HOMEOBOX_2"/>
    <property type="match status" value="1"/>
</dbReference>
<evidence type="ECO:0000256" key="1">
    <source>
        <dbReference type="ARBA" id="ARBA00004123"/>
    </source>
</evidence>
<dbReference type="Proteomes" id="UP000694941">
    <property type="component" value="Unplaced"/>
</dbReference>
<feature type="region of interest" description="Disordered" evidence="7">
    <location>
        <begin position="14"/>
        <end position="59"/>
    </location>
</feature>
<dbReference type="PANTHER" id="PTHR11211">
    <property type="entry name" value="IROQUOIS-CLASS HOMEODOMAIN PROTEIN IRX"/>
    <property type="match status" value="1"/>
</dbReference>
<comment type="similarity">
    <text evidence="2">Belongs to the TALE/IRO homeobox family.</text>
</comment>
<reference evidence="10" key="1">
    <citation type="submission" date="2025-08" db="UniProtKB">
        <authorList>
            <consortium name="RefSeq"/>
        </authorList>
    </citation>
    <scope>IDENTIFICATION</scope>
    <source>
        <tissue evidence="10">Muscle</tissue>
    </source>
</reference>
<dbReference type="InterPro" id="IPR003893">
    <property type="entry name" value="Iroquois_homeo"/>
</dbReference>
<dbReference type="SMART" id="SM00389">
    <property type="entry name" value="HOX"/>
    <property type="match status" value="1"/>
</dbReference>
<name>A0ABM1SXM3_LIMPO</name>
<dbReference type="PROSITE" id="PS00027">
    <property type="entry name" value="HOMEOBOX_1"/>
    <property type="match status" value="1"/>
</dbReference>
<feature type="region of interest" description="Disordered" evidence="7">
    <location>
        <begin position="218"/>
        <end position="266"/>
    </location>
</feature>